<dbReference type="PROSITE" id="PS51257">
    <property type="entry name" value="PROKAR_LIPOPROTEIN"/>
    <property type="match status" value="1"/>
</dbReference>
<dbReference type="InterPro" id="IPR006710">
    <property type="entry name" value="Glyco_hydro_43"/>
</dbReference>
<accession>A0ABW3BVK5</accession>
<dbReference type="RefSeq" id="WP_379942977.1">
    <property type="nucleotide sequence ID" value="NZ_JBHTIB010000012.1"/>
</dbReference>
<dbReference type="CDD" id="cd08998">
    <property type="entry name" value="GH43_Arb43a-like"/>
    <property type="match status" value="1"/>
</dbReference>
<feature type="signal peptide" evidence="6">
    <location>
        <begin position="1"/>
        <end position="25"/>
    </location>
</feature>
<comment type="similarity">
    <text evidence="2 5">Belongs to the glycosyl hydrolase 43 family.</text>
</comment>
<dbReference type="PANTHER" id="PTHR43301">
    <property type="entry name" value="ARABINAN ENDO-1,5-ALPHA-L-ARABINOSIDASE"/>
    <property type="match status" value="1"/>
</dbReference>
<dbReference type="Gene3D" id="2.40.128.10">
    <property type="match status" value="1"/>
</dbReference>
<proteinExistence type="inferred from homology"/>
<gene>
    <name evidence="8" type="ORF">ACFQ0I_13170</name>
</gene>
<dbReference type="SUPFAM" id="SSF75005">
    <property type="entry name" value="Arabinanase/levansucrase/invertase"/>
    <property type="match status" value="1"/>
</dbReference>
<keyword evidence="4 5" id="KW-0326">Glycosidase</keyword>
<dbReference type="Proteomes" id="UP001597011">
    <property type="component" value="Unassembled WGS sequence"/>
</dbReference>
<comment type="caution">
    <text evidence="8">The sequence shown here is derived from an EMBL/GenBank/DDBJ whole genome shotgun (WGS) entry which is preliminary data.</text>
</comment>
<dbReference type="Pfam" id="PF16369">
    <property type="entry name" value="GH43_C"/>
    <property type="match status" value="1"/>
</dbReference>
<sequence length="562" mass="62610">MQNIKIGTKLAILLLACFVASCSKDDGIDQPKAGTVISKDCSGTTQIIKYADGKGGYTINNIENSVECGYVQPVSFNGPTYPDNYSPIASWGSRAQWNLANVHDPTVEKSGDYYYMYQTDASYGNAHDGHGHFHHRRSKDLINWEYRDFSMATVPAWVKDSLNNKRAKMSPALPPIDNPEYGYWAPYIKKVAANKYRMYYSIVVLAPIVGTDYNSSWSERAFIGLAETDDLASNNWIDKGMVVCSVADGLETYTRTSGNDWSGYFKYNAIDPTMVITKEGEHWLIYGSWHSGIAAVKLNPATGKPDKLETLSDYGITIAKRGNSRWQASEGPEIIYNPDTDYYYLFLAYDELSVAYNTRVARSRNIAGPYLGINGANVSSGADCYPMLTHPYSFKNHTGWVGFSHCSVFQNPDTKQWFYASQARLPENVPGISVSNAIMMGHVREIQWTEDGWPVVAPERYAGVPKTEISETSFIGTWEHIEMKYQYKTIQNASTIYLTADKKVSGGITGSWSYDSAAKTLTINGVKCKVNDAWDWEASTRKVTITYSGLTSGGLPVWGKKI</sequence>
<comment type="pathway">
    <text evidence="1">Glycan metabolism; L-arabinan degradation.</text>
</comment>
<feature type="domain" description="Extracellular endo-alpha-(1-&gt;5)-L-arabinanase C-terminal" evidence="7">
    <location>
        <begin position="458"/>
        <end position="559"/>
    </location>
</feature>
<reference evidence="9" key="1">
    <citation type="journal article" date="2019" name="Int. J. Syst. Evol. Microbiol.">
        <title>The Global Catalogue of Microorganisms (GCM) 10K type strain sequencing project: providing services to taxonomists for standard genome sequencing and annotation.</title>
        <authorList>
            <consortium name="The Broad Institute Genomics Platform"/>
            <consortium name="The Broad Institute Genome Sequencing Center for Infectious Disease"/>
            <person name="Wu L."/>
            <person name="Ma J."/>
        </authorList>
    </citation>
    <scope>NUCLEOTIDE SEQUENCE [LARGE SCALE GENOMIC DNA]</scope>
    <source>
        <strain evidence="9">CCUG 60529</strain>
    </source>
</reference>
<evidence type="ECO:0000256" key="3">
    <source>
        <dbReference type="ARBA" id="ARBA00022801"/>
    </source>
</evidence>
<evidence type="ECO:0000256" key="1">
    <source>
        <dbReference type="ARBA" id="ARBA00004834"/>
    </source>
</evidence>
<evidence type="ECO:0000259" key="7">
    <source>
        <dbReference type="Pfam" id="PF16369"/>
    </source>
</evidence>
<evidence type="ECO:0000256" key="2">
    <source>
        <dbReference type="ARBA" id="ARBA00009865"/>
    </source>
</evidence>
<evidence type="ECO:0000256" key="6">
    <source>
        <dbReference type="SAM" id="SignalP"/>
    </source>
</evidence>
<dbReference type="Gene3D" id="2.115.10.20">
    <property type="entry name" value="Glycosyl hydrolase domain, family 43"/>
    <property type="match status" value="1"/>
</dbReference>
<keyword evidence="9" id="KW-1185">Reference proteome</keyword>
<name>A0ABW3BVK5_9FLAO</name>
<dbReference type="InterPro" id="IPR032291">
    <property type="entry name" value="Abn2_C"/>
</dbReference>
<keyword evidence="3 5" id="KW-0378">Hydrolase</keyword>
<evidence type="ECO:0000313" key="9">
    <source>
        <dbReference type="Proteomes" id="UP001597011"/>
    </source>
</evidence>
<feature type="chain" id="PRO_5047108358" evidence="6">
    <location>
        <begin position="26"/>
        <end position="562"/>
    </location>
</feature>
<organism evidence="8 9">
    <name type="scientific">Mariniflexile aquimaris</name>
    <dbReference type="NCBI Taxonomy" id="881009"/>
    <lineage>
        <taxon>Bacteria</taxon>
        <taxon>Pseudomonadati</taxon>
        <taxon>Bacteroidota</taxon>
        <taxon>Flavobacteriia</taxon>
        <taxon>Flavobacteriales</taxon>
        <taxon>Flavobacteriaceae</taxon>
        <taxon>Mariniflexile</taxon>
    </lineage>
</organism>
<keyword evidence="6" id="KW-0732">Signal</keyword>
<protein>
    <submittedName>
        <fullName evidence="8">Arabinan endo-1,5-alpha-L-arabinosidase</fullName>
    </submittedName>
</protein>
<dbReference type="PANTHER" id="PTHR43301:SF3">
    <property type="entry name" value="ARABINAN ENDO-1,5-ALPHA-L-ARABINOSIDASE A-RELATED"/>
    <property type="match status" value="1"/>
</dbReference>
<evidence type="ECO:0000256" key="4">
    <source>
        <dbReference type="ARBA" id="ARBA00023295"/>
    </source>
</evidence>
<dbReference type="EMBL" id="JBHTIB010000012">
    <property type="protein sequence ID" value="MFD0836723.1"/>
    <property type="molecule type" value="Genomic_DNA"/>
</dbReference>
<evidence type="ECO:0000256" key="5">
    <source>
        <dbReference type="RuleBase" id="RU361187"/>
    </source>
</evidence>
<evidence type="ECO:0000313" key="8">
    <source>
        <dbReference type="EMBL" id="MFD0836723.1"/>
    </source>
</evidence>
<dbReference type="InterPro" id="IPR023296">
    <property type="entry name" value="Glyco_hydro_beta-prop_sf"/>
</dbReference>
<dbReference type="Pfam" id="PF04616">
    <property type="entry name" value="Glyco_hydro_43"/>
    <property type="match status" value="1"/>
</dbReference>
<dbReference type="InterPro" id="IPR050727">
    <property type="entry name" value="GH43_arabinanases"/>
</dbReference>